<dbReference type="PANTHER" id="PTHR35007:SF2">
    <property type="entry name" value="PILUS ASSEMBLE PROTEIN"/>
    <property type="match status" value="1"/>
</dbReference>
<feature type="transmembrane region" description="Helical" evidence="6">
    <location>
        <begin position="14"/>
        <end position="34"/>
    </location>
</feature>
<dbReference type="InterPro" id="IPR018076">
    <property type="entry name" value="T2SS_GspF_dom"/>
</dbReference>
<dbReference type="Proteomes" id="UP000824280">
    <property type="component" value="Chromosome"/>
</dbReference>
<feature type="transmembrane region" description="Helical" evidence="6">
    <location>
        <begin position="105"/>
        <end position="125"/>
    </location>
</feature>
<evidence type="ECO:0000256" key="5">
    <source>
        <dbReference type="ARBA" id="ARBA00023136"/>
    </source>
</evidence>
<evidence type="ECO:0000313" key="9">
    <source>
        <dbReference type="Proteomes" id="UP000824280"/>
    </source>
</evidence>
<dbReference type="Pfam" id="PF00482">
    <property type="entry name" value="T2SSF"/>
    <property type="match status" value="1"/>
</dbReference>
<protein>
    <submittedName>
        <fullName evidence="8">Type II secretion system F family protein</fullName>
    </submittedName>
</protein>
<dbReference type="RefSeq" id="WP_221422799.1">
    <property type="nucleotide sequence ID" value="NZ_CP081297.1"/>
</dbReference>
<evidence type="ECO:0000256" key="1">
    <source>
        <dbReference type="ARBA" id="ARBA00004651"/>
    </source>
</evidence>
<evidence type="ECO:0000256" key="6">
    <source>
        <dbReference type="SAM" id="Phobius"/>
    </source>
</evidence>
<reference evidence="8 9" key="1">
    <citation type="submission" date="2021-08" db="EMBL/GenBank/DDBJ databases">
        <title>Comparative Genomics Analysis of the Genus Qipengyuania Reveals Extensive Genetic Diversity and Metabolic Versatility, Including the Description of Fifteen Novel Species.</title>
        <authorList>
            <person name="Liu Y."/>
        </authorList>
    </citation>
    <scope>NUCLEOTIDE SEQUENCE [LARGE SCALE GENOMIC DNA]</scope>
    <source>
        <strain evidence="8 9">1XM2-8</strain>
    </source>
</reference>
<evidence type="ECO:0000313" key="8">
    <source>
        <dbReference type="EMBL" id="QZD87260.1"/>
    </source>
</evidence>
<dbReference type="PANTHER" id="PTHR35007">
    <property type="entry name" value="INTEGRAL MEMBRANE PROTEIN-RELATED"/>
    <property type="match status" value="1"/>
</dbReference>
<name>A0ABX8ZE47_9SPHN</name>
<feature type="transmembrane region" description="Helical" evidence="6">
    <location>
        <begin position="137"/>
        <end position="158"/>
    </location>
</feature>
<keyword evidence="2" id="KW-1003">Cell membrane</keyword>
<dbReference type="EMBL" id="CP081297">
    <property type="protein sequence ID" value="QZD87260.1"/>
    <property type="molecule type" value="Genomic_DNA"/>
</dbReference>
<feature type="transmembrane region" description="Helical" evidence="6">
    <location>
        <begin position="284"/>
        <end position="310"/>
    </location>
</feature>
<keyword evidence="3 6" id="KW-0812">Transmembrane</keyword>
<feature type="domain" description="Type II secretion system protein GspF" evidence="7">
    <location>
        <begin position="177"/>
        <end position="305"/>
    </location>
</feature>
<sequence length="324" mass="35501">MIELAASSPVIRSLVLIFLFAVVVGGIIIVVNGLEARRRASRQIARFESKAVTPGARGLVRDEQQSRWSQIAQRIEDTGLNLSDSNNLKLEKSLRMAGYRGKSAARIYTLVRLTLVFVLPGIYLAMVSFNPDPPEPLMIYLYCSILAVLGLYFPNLYIRAKADRRKTEIINGFPDVLDLVLVCVEAGLGLEASLDRVGREMLNSHPLIAEMLIETGLMTRAGASREMALRNLADLSGVDEIRSFATLLIQSDKLGTSISDTLRVYANEMREARRMRAEEKAHRIPVLISIPLVACMLPTMIGVLILPAAIGFIRDVAPGLAGGG</sequence>
<keyword evidence="9" id="KW-1185">Reference proteome</keyword>
<accession>A0ABX8ZE47</accession>
<comment type="subcellular location">
    <subcellularLocation>
        <location evidence="1">Cell membrane</location>
        <topology evidence="1">Multi-pass membrane protein</topology>
    </subcellularLocation>
</comment>
<proteinExistence type="predicted"/>
<evidence type="ECO:0000256" key="2">
    <source>
        <dbReference type="ARBA" id="ARBA00022475"/>
    </source>
</evidence>
<organism evidence="8 9">
    <name type="scientific">Qipengyuania psychrotolerans</name>
    <dbReference type="NCBI Taxonomy" id="2867238"/>
    <lineage>
        <taxon>Bacteria</taxon>
        <taxon>Pseudomonadati</taxon>
        <taxon>Pseudomonadota</taxon>
        <taxon>Alphaproteobacteria</taxon>
        <taxon>Sphingomonadales</taxon>
        <taxon>Erythrobacteraceae</taxon>
        <taxon>Qipengyuania</taxon>
    </lineage>
</organism>
<evidence type="ECO:0000256" key="3">
    <source>
        <dbReference type="ARBA" id="ARBA00022692"/>
    </source>
</evidence>
<gene>
    <name evidence="8" type="ORF">K3166_00660</name>
</gene>
<evidence type="ECO:0000256" key="4">
    <source>
        <dbReference type="ARBA" id="ARBA00022989"/>
    </source>
</evidence>
<keyword evidence="5 6" id="KW-0472">Membrane</keyword>
<evidence type="ECO:0000259" key="7">
    <source>
        <dbReference type="Pfam" id="PF00482"/>
    </source>
</evidence>
<keyword evidence="4 6" id="KW-1133">Transmembrane helix</keyword>